<organism evidence="1 2">
    <name type="scientific">Hibiscus sabdariffa</name>
    <name type="common">roselle</name>
    <dbReference type="NCBI Taxonomy" id="183260"/>
    <lineage>
        <taxon>Eukaryota</taxon>
        <taxon>Viridiplantae</taxon>
        <taxon>Streptophyta</taxon>
        <taxon>Embryophyta</taxon>
        <taxon>Tracheophyta</taxon>
        <taxon>Spermatophyta</taxon>
        <taxon>Magnoliopsida</taxon>
        <taxon>eudicotyledons</taxon>
        <taxon>Gunneridae</taxon>
        <taxon>Pentapetalae</taxon>
        <taxon>rosids</taxon>
        <taxon>malvids</taxon>
        <taxon>Malvales</taxon>
        <taxon>Malvaceae</taxon>
        <taxon>Malvoideae</taxon>
        <taxon>Hibiscus</taxon>
    </lineage>
</organism>
<keyword evidence="2" id="KW-1185">Reference proteome</keyword>
<comment type="caution">
    <text evidence="1">The sequence shown here is derived from an EMBL/GenBank/DDBJ whole genome shotgun (WGS) entry which is preliminary data.</text>
</comment>
<reference evidence="1 2" key="1">
    <citation type="journal article" date="2024" name="G3 (Bethesda)">
        <title>Genome assembly of Hibiscus sabdariffa L. provides insights into metabolisms of medicinal natural products.</title>
        <authorList>
            <person name="Kim T."/>
        </authorList>
    </citation>
    <scope>NUCLEOTIDE SEQUENCE [LARGE SCALE GENOMIC DNA]</scope>
    <source>
        <strain evidence="1">TK-2024</strain>
        <tissue evidence="1">Old leaves</tissue>
    </source>
</reference>
<sequence>MSYLVRPTSFEPSSGLRRFSTAFGKFGSGDRREFDRPFVSAVRSAQFREPVITGSGVVVEQTRYLLDCHDLLLREFDRPFFSAVRSAQFREPVITGSGVVVEQTRYLLDCHDLLLRYS</sequence>
<proteinExistence type="predicted"/>
<name>A0ABR2PJQ1_9ROSI</name>
<dbReference type="Proteomes" id="UP001396334">
    <property type="component" value="Unassembled WGS sequence"/>
</dbReference>
<dbReference type="EMBL" id="JBBPBN010000057">
    <property type="protein sequence ID" value="KAK8988641.1"/>
    <property type="molecule type" value="Genomic_DNA"/>
</dbReference>
<gene>
    <name evidence="1" type="ORF">V6N11_030024</name>
</gene>
<evidence type="ECO:0000313" key="1">
    <source>
        <dbReference type="EMBL" id="KAK8988641.1"/>
    </source>
</evidence>
<accession>A0ABR2PJQ1</accession>
<protein>
    <submittedName>
        <fullName evidence="1">Uncharacterized protein</fullName>
    </submittedName>
</protein>
<evidence type="ECO:0000313" key="2">
    <source>
        <dbReference type="Proteomes" id="UP001396334"/>
    </source>
</evidence>